<dbReference type="PROSITE" id="PS50249">
    <property type="entry name" value="MPN"/>
    <property type="match status" value="1"/>
</dbReference>
<dbReference type="FunFam" id="3.40.140.10:FF:000010">
    <property type="entry name" value="AMSH-like protease isoform X1"/>
    <property type="match status" value="1"/>
</dbReference>
<evidence type="ECO:0000313" key="11">
    <source>
        <dbReference type="Proteomes" id="UP000694680"/>
    </source>
</evidence>
<reference evidence="10" key="1">
    <citation type="submission" date="2020-06" db="EMBL/GenBank/DDBJ databases">
        <authorList>
            <consortium name="Wellcome Sanger Institute Data Sharing"/>
        </authorList>
    </citation>
    <scope>NUCLEOTIDE SEQUENCE [LARGE SCALE GENOMIC DNA]</scope>
</reference>
<keyword evidence="6" id="KW-0378">Hydrolase</keyword>
<evidence type="ECO:0000256" key="7">
    <source>
        <dbReference type="ARBA" id="ARBA00022833"/>
    </source>
</evidence>
<dbReference type="FunFam" id="1.20.58.80:FF:000013">
    <property type="entry name" value="STAM-binding protein-like A"/>
    <property type="match status" value="1"/>
</dbReference>
<dbReference type="Pfam" id="PF08969">
    <property type="entry name" value="USP8_dimer"/>
    <property type="match status" value="1"/>
</dbReference>
<dbReference type="AlphaFoldDB" id="A0A8C5I1X1"/>
<dbReference type="GO" id="GO:0061578">
    <property type="term" value="F:K63-linked deubiquitinase activity"/>
    <property type="evidence" value="ECO:0007669"/>
    <property type="project" value="InterPro"/>
</dbReference>
<evidence type="ECO:0000256" key="3">
    <source>
        <dbReference type="ARBA" id="ARBA00022670"/>
    </source>
</evidence>
<name>A0A8C5I1X1_GOUWI</name>
<dbReference type="GO" id="GO:0046872">
    <property type="term" value="F:metal ion binding"/>
    <property type="evidence" value="ECO:0007669"/>
    <property type="project" value="UniProtKB-KW"/>
</dbReference>
<evidence type="ECO:0000256" key="6">
    <source>
        <dbReference type="ARBA" id="ARBA00022801"/>
    </source>
</evidence>
<sequence length="395" mass="45364">MEESVMALPSAMADHNDISLSPEERVRVLTKKGSSVDVNEDVPPRRYFRSGMEMIRMAHVYTEEGNIEHAFVLYNKYITLFIEKLPKHRDYKTANIPEKKDTLKKLKEIAFPQAEILKKALLRRFEQEYAQYLVKKKAEDEILARELSKQRALDAERVRVAEMQRRQREQEQFSAFEEMIRRQELEKERQRVLLEFAAGPPTFDRSLKPGSLASPGNNIMMVDALRQLAVPAELCRSFLRLAESNTSRAVETCGILCGKLTRNAFTVTHVIVPKQCGGPDYCDTENEEELFLIQDQYDLITLGWIHTHPTQTAFLSSVDLHTHCSYQIMLPEAIAIVCSPKFNEIGYFRLTDRGTDEISTCKQKGFHPHSKDPPLFTHAGHVTITDDTVSMMDLR</sequence>
<comment type="similarity">
    <text evidence="2">Belongs to the peptidase M67C family.</text>
</comment>
<accession>A0A8C5I1X1</accession>
<dbReference type="GO" id="GO:0005768">
    <property type="term" value="C:endosome"/>
    <property type="evidence" value="ECO:0007669"/>
    <property type="project" value="TreeGrafter"/>
</dbReference>
<dbReference type="Gene3D" id="3.40.140.10">
    <property type="entry name" value="Cytidine Deaminase, domain 2"/>
    <property type="match status" value="1"/>
</dbReference>
<keyword evidence="3" id="KW-0645">Protease</keyword>
<dbReference type="SMART" id="SM00232">
    <property type="entry name" value="JAB_MPN"/>
    <property type="match status" value="1"/>
</dbReference>
<dbReference type="Gene3D" id="1.20.58.80">
    <property type="entry name" value="Phosphotransferase system, lactose/cellobiose-type IIA subunit"/>
    <property type="match status" value="1"/>
</dbReference>
<evidence type="ECO:0000256" key="4">
    <source>
        <dbReference type="ARBA" id="ARBA00022723"/>
    </source>
</evidence>
<reference evidence="10" key="3">
    <citation type="submission" date="2025-09" db="UniProtKB">
        <authorList>
            <consortium name="Ensembl"/>
        </authorList>
    </citation>
    <scope>IDENTIFICATION</scope>
</reference>
<dbReference type="InterPro" id="IPR037518">
    <property type="entry name" value="MPN"/>
</dbReference>
<dbReference type="Pfam" id="PF01398">
    <property type="entry name" value="JAB"/>
    <property type="match status" value="1"/>
</dbReference>
<organism evidence="10 11">
    <name type="scientific">Gouania willdenowi</name>
    <name type="common">Blunt-snouted clingfish</name>
    <name type="synonym">Lepadogaster willdenowi</name>
    <dbReference type="NCBI Taxonomy" id="441366"/>
    <lineage>
        <taxon>Eukaryota</taxon>
        <taxon>Metazoa</taxon>
        <taxon>Chordata</taxon>
        <taxon>Craniata</taxon>
        <taxon>Vertebrata</taxon>
        <taxon>Euteleostomi</taxon>
        <taxon>Actinopterygii</taxon>
        <taxon>Neopterygii</taxon>
        <taxon>Teleostei</taxon>
        <taxon>Neoteleostei</taxon>
        <taxon>Acanthomorphata</taxon>
        <taxon>Ovalentaria</taxon>
        <taxon>Blenniimorphae</taxon>
        <taxon>Blenniiformes</taxon>
        <taxon>Gobiesocoidei</taxon>
        <taxon>Gobiesocidae</taxon>
        <taxon>Gobiesocinae</taxon>
        <taxon>Gouania</taxon>
    </lineage>
</organism>
<dbReference type="Proteomes" id="UP000694680">
    <property type="component" value="Chromosome 9"/>
</dbReference>
<keyword evidence="11" id="KW-1185">Reference proteome</keyword>
<dbReference type="PANTHER" id="PTHR12947:SF8">
    <property type="entry name" value="STAM-BINDING PROTEIN"/>
    <property type="match status" value="1"/>
</dbReference>
<evidence type="ECO:0000259" key="9">
    <source>
        <dbReference type="PROSITE" id="PS50249"/>
    </source>
</evidence>
<keyword evidence="8" id="KW-0482">Metalloprotease</keyword>
<dbReference type="GO" id="GO:0006508">
    <property type="term" value="P:proteolysis"/>
    <property type="evidence" value="ECO:0007669"/>
    <property type="project" value="UniProtKB-KW"/>
</dbReference>
<keyword evidence="5" id="KW-0833">Ubl conjugation pathway</keyword>
<comment type="cofactor">
    <cofactor evidence="1">
        <name>Zn(2+)</name>
        <dbReference type="ChEBI" id="CHEBI:29105"/>
    </cofactor>
</comment>
<dbReference type="GO" id="GO:0070536">
    <property type="term" value="P:protein K63-linked deubiquitination"/>
    <property type="evidence" value="ECO:0007669"/>
    <property type="project" value="InterPro"/>
</dbReference>
<evidence type="ECO:0000256" key="8">
    <source>
        <dbReference type="ARBA" id="ARBA00023049"/>
    </source>
</evidence>
<evidence type="ECO:0000256" key="1">
    <source>
        <dbReference type="ARBA" id="ARBA00001947"/>
    </source>
</evidence>
<dbReference type="SUPFAM" id="SSF140856">
    <property type="entry name" value="USP8 N-terminal domain-like"/>
    <property type="match status" value="1"/>
</dbReference>
<gene>
    <name evidence="10" type="primary">stambp</name>
</gene>
<dbReference type="InterPro" id="IPR000555">
    <property type="entry name" value="JAMM/MPN+_dom"/>
</dbReference>
<reference evidence="10" key="2">
    <citation type="submission" date="2025-08" db="UniProtKB">
        <authorList>
            <consortium name="Ensembl"/>
        </authorList>
    </citation>
    <scope>IDENTIFICATION</scope>
</reference>
<evidence type="ECO:0000313" key="10">
    <source>
        <dbReference type="Ensembl" id="ENSGWIP00000051959.1"/>
    </source>
</evidence>
<evidence type="ECO:0000256" key="5">
    <source>
        <dbReference type="ARBA" id="ARBA00022786"/>
    </source>
</evidence>
<proteinExistence type="inferred from homology"/>
<dbReference type="SUPFAM" id="SSF102712">
    <property type="entry name" value="JAB1/MPN domain"/>
    <property type="match status" value="1"/>
</dbReference>
<dbReference type="InterPro" id="IPR015063">
    <property type="entry name" value="USP8_dimer"/>
</dbReference>
<dbReference type="GO" id="GO:0140492">
    <property type="term" value="F:metal-dependent deubiquitinase activity"/>
    <property type="evidence" value="ECO:0007669"/>
    <property type="project" value="InterPro"/>
</dbReference>
<keyword evidence="7" id="KW-0862">Zinc</keyword>
<dbReference type="Ensembl" id="ENSGWIT00000056100.1">
    <property type="protein sequence ID" value="ENSGWIP00000051959.1"/>
    <property type="gene ID" value="ENSGWIG00000025125.1"/>
</dbReference>
<evidence type="ECO:0000256" key="2">
    <source>
        <dbReference type="ARBA" id="ARBA00010981"/>
    </source>
</evidence>
<dbReference type="CDD" id="cd08066">
    <property type="entry name" value="MPN_AMSH_like"/>
    <property type="match status" value="1"/>
</dbReference>
<keyword evidence="4" id="KW-0479">Metal-binding</keyword>
<dbReference type="PANTHER" id="PTHR12947">
    <property type="entry name" value="AMSH-LIKE PROTEASE"/>
    <property type="match status" value="1"/>
</dbReference>
<dbReference type="InterPro" id="IPR044098">
    <property type="entry name" value="STAMBP/STALP-like_MPN"/>
</dbReference>
<dbReference type="GO" id="GO:0032154">
    <property type="term" value="C:cleavage furrow"/>
    <property type="evidence" value="ECO:0007669"/>
    <property type="project" value="UniProtKB-ARBA"/>
</dbReference>
<feature type="domain" description="MPN" evidence="9">
    <location>
        <begin position="228"/>
        <end position="356"/>
    </location>
</feature>
<protein>
    <recommendedName>
        <fullName evidence="9">MPN domain-containing protein</fullName>
    </recommendedName>
</protein>